<protein>
    <submittedName>
        <fullName evidence="2">Unannotated protein</fullName>
    </submittedName>
</protein>
<dbReference type="Gene3D" id="3.40.50.360">
    <property type="match status" value="1"/>
</dbReference>
<dbReference type="InterPro" id="IPR050712">
    <property type="entry name" value="NAD(P)H-dep_reductase"/>
</dbReference>
<evidence type="ECO:0000313" key="2">
    <source>
        <dbReference type="EMBL" id="CAB4677067.1"/>
    </source>
</evidence>
<gene>
    <name evidence="2" type="ORF">UFOPK2310_00975</name>
</gene>
<dbReference type="PANTHER" id="PTHR30543">
    <property type="entry name" value="CHROMATE REDUCTASE"/>
    <property type="match status" value="1"/>
</dbReference>
<dbReference type="GO" id="GO:0010181">
    <property type="term" value="F:FMN binding"/>
    <property type="evidence" value="ECO:0007669"/>
    <property type="project" value="TreeGrafter"/>
</dbReference>
<sequence>MSVASNGTVRIVAIGGSTRPDSSSERALLAAVRGARAHGAHVDVITSRDLLFPIYDTETTDRDPLAVAYLKKIAEADGLIIASPGYHGAISGMMKNALDYIEDLRERDGGYLHGMSVGCISVAYGWQAAVSTLQQLRQIAHALRGWPTPLGASVNAGLTKLDSEGNSDDTATVLQLETVGHQVVEFAKMKRQSESGPSN</sequence>
<organism evidence="2">
    <name type="scientific">freshwater metagenome</name>
    <dbReference type="NCBI Taxonomy" id="449393"/>
    <lineage>
        <taxon>unclassified sequences</taxon>
        <taxon>metagenomes</taxon>
        <taxon>ecological metagenomes</taxon>
    </lineage>
</organism>
<dbReference type="InterPro" id="IPR005025">
    <property type="entry name" value="FMN_Rdtase-like_dom"/>
</dbReference>
<dbReference type="SUPFAM" id="SSF52218">
    <property type="entry name" value="Flavoproteins"/>
    <property type="match status" value="1"/>
</dbReference>
<dbReference type="GO" id="GO:0005829">
    <property type="term" value="C:cytosol"/>
    <property type="evidence" value="ECO:0007669"/>
    <property type="project" value="TreeGrafter"/>
</dbReference>
<proteinExistence type="predicted"/>
<reference evidence="2" key="1">
    <citation type="submission" date="2020-05" db="EMBL/GenBank/DDBJ databases">
        <authorList>
            <person name="Chiriac C."/>
            <person name="Salcher M."/>
            <person name="Ghai R."/>
            <person name="Kavagutti S V."/>
        </authorList>
    </citation>
    <scope>NUCLEOTIDE SEQUENCE</scope>
</reference>
<dbReference type="AlphaFoldDB" id="A0A6J6MSX4"/>
<accession>A0A6J6MSX4</accession>
<dbReference type="EMBL" id="CAEZWW010000115">
    <property type="protein sequence ID" value="CAB4677067.1"/>
    <property type="molecule type" value="Genomic_DNA"/>
</dbReference>
<evidence type="ECO:0000259" key="1">
    <source>
        <dbReference type="Pfam" id="PF03358"/>
    </source>
</evidence>
<name>A0A6J6MSX4_9ZZZZ</name>
<feature type="domain" description="NADPH-dependent FMN reductase-like" evidence="1">
    <location>
        <begin position="10"/>
        <end position="150"/>
    </location>
</feature>
<dbReference type="GO" id="GO:0016491">
    <property type="term" value="F:oxidoreductase activity"/>
    <property type="evidence" value="ECO:0007669"/>
    <property type="project" value="InterPro"/>
</dbReference>
<dbReference type="PANTHER" id="PTHR30543:SF21">
    <property type="entry name" value="NAD(P)H-DEPENDENT FMN REDUCTASE LOT6"/>
    <property type="match status" value="1"/>
</dbReference>
<dbReference type="InterPro" id="IPR029039">
    <property type="entry name" value="Flavoprotein-like_sf"/>
</dbReference>
<dbReference type="Pfam" id="PF03358">
    <property type="entry name" value="FMN_red"/>
    <property type="match status" value="1"/>
</dbReference>